<proteinExistence type="predicted"/>
<dbReference type="AlphaFoldDB" id="A0A1X7KU63"/>
<dbReference type="STRING" id="561061.SAMN05660862_3234"/>
<dbReference type="EMBL" id="FXAU01000006">
    <property type="protein sequence ID" value="SMG45013.1"/>
    <property type="molecule type" value="Genomic_DNA"/>
</dbReference>
<dbReference type="RefSeq" id="WP_085473922.1">
    <property type="nucleotide sequence ID" value="NZ_CP038029.1"/>
</dbReference>
<gene>
    <name evidence="1" type="ORF">SAMN05660862_3234</name>
</gene>
<evidence type="ECO:0000313" key="2">
    <source>
        <dbReference type="Proteomes" id="UP000192980"/>
    </source>
</evidence>
<dbReference type="SUPFAM" id="SSF48295">
    <property type="entry name" value="TrpR-like"/>
    <property type="match status" value="1"/>
</dbReference>
<name>A0A1X7KU63_9SPHI</name>
<dbReference type="InterPro" id="IPR010921">
    <property type="entry name" value="Trp_repressor/repl_initiator"/>
</dbReference>
<reference evidence="1 2" key="1">
    <citation type="submission" date="2017-04" db="EMBL/GenBank/DDBJ databases">
        <authorList>
            <person name="Afonso C.L."/>
            <person name="Miller P.J."/>
            <person name="Scott M.A."/>
            <person name="Spackman E."/>
            <person name="Goraichik I."/>
            <person name="Dimitrov K.M."/>
            <person name="Suarez D.L."/>
            <person name="Swayne D.E."/>
        </authorList>
    </citation>
    <scope>NUCLEOTIDE SEQUENCE [LARGE SCALE GENOMIC DNA]</scope>
    <source>
        <strain evidence="1 2">DSM 22418</strain>
    </source>
</reference>
<dbReference type="Proteomes" id="UP000192980">
    <property type="component" value="Unassembled WGS sequence"/>
</dbReference>
<evidence type="ECO:0000313" key="1">
    <source>
        <dbReference type="EMBL" id="SMG45013.1"/>
    </source>
</evidence>
<protein>
    <submittedName>
        <fullName evidence="1">Uncharacterized protein</fullName>
    </submittedName>
</protein>
<accession>A0A1X7KU63</accession>
<dbReference type="GO" id="GO:0043565">
    <property type="term" value="F:sequence-specific DNA binding"/>
    <property type="evidence" value="ECO:0007669"/>
    <property type="project" value="InterPro"/>
</dbReference>
<sequence>MAEEKVSKRKRYDDAVKTQVIKDIVEDGCLIGEVLFKYRISNKRTVVNWLKSHLENQQILSA</sequence>
<keyword evidence="2" id="KW-1185">Reference proteome</keyword>
<organism evidence="1 2">
    <name type="scientific">Sphingobacterium psychroaquaticum</name>
    <dbReference type="NCBI Taxonomy" id="561061"/>
    <lineage>
        <taxon>Bacteria</taxon>
        <taxon>Pseudomonadati</taxon>
        <taxon>Bacteroidota</taxon>
        <taxon>Sphingobacteriia</taxon>
        <taxon>Sphingobacteriales</taxon>
        <taxon>Sphingobacteriaceae</taxon>
        <taxon>Sphingobacterium</taxon>
    </lineage>
</organism>